<protein>
    <submittedName>
        <fullName evidence="4">Amidohydrolase</fullName>
    </submittedName>
</protein>
<evidence type="ECO:0000256" key="2">
    <source>
        <dbReference type="SAM" id="SignalP"/>
    </source>
</evidence>
<dbReference type="AlphaFoldDB" id="A0A3E1K5G6"/>
<gene>
    <name evidence="4" type="ORF">DZC52_14235</name>
</gene>
<dbReference type="InterPro" id="IPR013108">
    <property type="entry name" value="Amidohydro_3"/>
</dbReference>
<organism evidence="4 5">
    <name type="scientific">Wenzhouxiangella sediminis</name>
    <dbReference type="NCBI Taxonomy" id="1792836"/>
    <lineage>
        <taxon>Bacteria</taxon>
        <taxon>Pseudomonadati</taxon>
        <taxon>Pseudomonadota</taxon>
        <taxon>Gammaproteobacteria</taxon>
        <taxon>Chromatiales</taxon>
        <taxon>Wenzhouxiangellaceae</taxon>
        <taxon>Wenzhouxiangella</taxon>
    </lineage>
</organism>
<dbReference type="CDD" id="cd01300">
    <property type="entry name" value="YtcJ_like"/>
    <property type="match status" value="1"/>
</dbReference>
<dbReference type="PANTHER" id="PTHR22642:SF2">
    <property type="entry name" value="PROTEIN LONG AFTER FAR-RED 3"/>
    <property type="match status" value="1"/>
</dbReference>
<evidence type="ECO:0000313" key="4">
    <source>
        <dbReference type="EMBL" id="RFF29255.1"/>
    </source>
</evidence>
<accession>A0A3E1K5G6</accession>
<evidence type="ECO:0000259" key="3">
    <source>
        <dbReference type="Pfam" id="PF07969"/>
    </source>
</evidence>
<dbReference type="SUPFAM" id="SSF51338">
    <property type="entry name" value="Composite domain of metallo-dependent hydrolases"/>
    <property type="match status" value="1"/>
</dbReference>
<keyword evidence="2" id="KW-0732">Signal</keyword>
<keyword evidence="4" id="KW-0378">Hydrolase</keyword>
<name>A0A3E1K5G6_9GAMM</name>
<proteinExistence type="predicted"/>
<dbReference type="RefSeq" id="WP_116651810.1">
    <property type="nucleotide sequence ID" value="NZ_QUZK01000051.1"/>
</dbReference>
<dbReference type="Pfam" id="PF07969">
    <property type="entry name" value="Amidohydro_3"/>
    <property type="match status" value="1"/>
</dbReference>
<dbReference type="PANTHER" id="PTHR22642">
    <property type="entry name" value="IMIDAZOLONEPROPIONASE"/>
    <property type="match status" value="1"/>
</dbReference>
<dbReference type="Gene3D" id="3.10.310.70">
    <property type="match status" value="1"/>
</dbReference>
<feature type="region of interest" description="Disordered" evidence="1">
    <location>
        <begin position="178"/>
        <end position="198"/>
    </location>
</feature>
<feature type="chain" id="PRO_5017586961" evidence="2">
    <location>
        <begin position="20"/>
        <end position="551"/>
    </location>
</feature>
<dbReference type="EMBL" id="QUZK01000051">
    <property type="protein sequence ID" value="RFF29255.1"/>
    <property type="molecule type" value="Genomic_DNA"/>
</dbReference>
<dbReference type="Proteomes" id="UP000260351">
    <property type="component" value="Unassembled WGS sequence"/>
</dbReference>
<dbReference type="InterPro" id="IPR032466">
    <property type="entry name" value="Metal_Hydrolase"/>
</dbReference>
<feature type="signal peptide" evidence="2">
    <location>
        <begin position="1"/>
        <end position="19"/>
    </location>
</feature>
<dbReference type="GO" id="GO:0016810">
    <property type="term" value="F:hydrolase activity, acting on carbon-nitrogen (but not peptide) bonds"/>
    <property type="evidence" value="ECO:0007669"/>
    <property type="project" value="InterPro"/>
</dbReference>
<dbReference type="OrthoDB" id="9031471at2"/>
<dbReference type="InterPro" id="IPR011059">
    <property type="entry name" value="Metal-dep_hydrolase_composite"/>
</dbReference>
<comment type="caution">
    <text evidence="4">The sequence shown here is derived from an EMBL/GenBank/DDBJ whole genome shotgun (WGS) entry which is preliminary data.</text>
</comment>
<dbReference type="InterPro" id="IPR033932">
    <property type="entry name" value="YtcJ-like"/>
</dbReference>
<reference evidence="4 5" key="1">
    <citation type="submission" date="2018-08" db="EMBL/GenBank/DDBJ databases">
        <title>Wenzhouxiangella salilacus sp. nov., a novel bacterium isolated from a saline lake in Xinjiang Province, China.</title>
        <authorList>
            <person name="Han S."/>
        </authorList>
    </citation>
    <scope>NUCLEOTIDE SEQUENCE [LARGE SCALE GENOMIC DNA]</scope>
    <source>
        <strain evidence="4 5">XDB06</strain>
    </source>
</reference>
<dbReference type="Gene3D" id="3.20.20.140">
    <property type="entry name" value="Metal-dependent hydrolases"/>
    <property type="match status" value="1"/>
</dbReference>
<dbReference type="SUPFAM" id="SSF51556">
    <property type="entry name" value="Metallo-dependent hydrolases"/>
    <property type="match status" value="1"/>
</dbReference>
<evidence type="ECO:0000256" key="1">
    <source>
        <dbReference type="SAM" id="MobiDB-lite"/>
    </source>
</evidence>
<dbReference type="Gene3D" id="2.30.40.10">
    <property type="entry name" value="Urease, subunit C, domain 1"/>
    <property type="match status" value="1"/>
</dbReference>
<feature type="domain" description="Amidohydrolase 3" evidence="3">
    <location>
        <begin position="69"/>
        <end position="545"/>
    </location>
</feature>
<sequence length="551" mass="59399">MSRRFLLLPLLLLSSSALAGQPGAIVNARIHTLDPEQSLAGAMAWNAEGSIVYLGDAEGLAAEHPELAAVDAGGRTILPGLIDAHGHVMGLGFARLQADLTGADSIDEVIGRLREHARQLPEGAWLTGRGWDQTLWPGQAFPTAADLDAAFPERPVWLVRVDGHAGWANSAALEAATRELSGDWQPQGGDIRRDEGGEPEGVLIDTAMRFVEETVPAPNRAVRERAFDLALAEMSRFGVTGVHDMGVSLENFRMFRERDRAGRLPVRITAFADGDEAMLDWLCENGRHSGERLKARSVKFYADGALGSRGAALLADYSDDPGNSGLLFLSDEDMQAQVDRALGCGLQLGIHAIGDAANRQVIDAVASGQERHAGNPGRHRIEHVQIIHPDDIPRLAENDIVASMQPIHATSDMRWAGERLGEERLEGAYAWATMLEHGIHLALGSDFPVEPVNPWLGIHAAVTRQRDGLPPGGWRPQEALPLEQALRGFTVDAARAGFAEREVGSLAIGKQADFIVVDADPFEAEASELADIEVLRTVVGGETVFELSDLR</sequence>
<keyword evidence="5" id="KW-1185">Reference proteome</keyword>
<evidence type="ECO:0000313" key="5">
    <source>
        <dbReference type="Proteomes" id="UP000260351"/>
    </source>
</evidence>